<dbReference type="PANTHER" id="PTHR10622:SF11">
    <property type="entry name" value="HET-DOMAIN-CONTAINING PROTEIN"/>
    <property type="match status" value="1"/>
</dbReference>
<keyword evidence="1" id="KW-0677">Repeat</keyword>
<dbReference type="Pfam" id="PF06985">
    <property type="entry name" value="HET"/>
    <property type="match status" value="1"/>
</dbReference>
<dbReference type="AlphaFoldDB" id="A0A1L7X6F0"/>
<dbReference type="EMBL" id="FJOG01000016">
    <property type="protein sequence ID" value="CZR60588.1"/>
    <property type="molecule type" value="Genomic_DNA"/>
</dbReference>
<keyword evidence="6" id="KW-1185">Reference proteome</keyword>
<evidence type="ECO:0000259" key="3">
    <source>
        <dbReference type="Pfam" id="PF24809"/>
    </source>
</evidence>
<dbReference type="InterPro" id="IPR010730">
    <property type="entry name" value="HET"/>
</dbReference>
<dbReference type="OrthoDB" id="21416at2759"/>
<feature type="domain" description="Nephrocystin 3-like N-terminal" evidence="4">
    <location>
        <begin position="497"/>
        <end position="658"/>
    </location>
</feature>
<feature type="domain" description="DUF7708" evidence="3">
    <location>
        <begin position="322"/>
        <end position="451"/>
    </location>
</feature>
<dbReference type="Gene3D" id="3.40.50.300">
    <property type="entry name" value="P-loop containing nucleotide triphosphate hydrolases"/>
    <property type="match status" value="1"/>
</dbReference>
<dbReference type="Pfam" id="PF24809">
    <property type="entry name" value="DUF7708"/>
    <property type="match status" value="1"/>
</dbReference>
<name>A0A1L7X6F0_9HELO</name>
<reference evidence="5 6" key="1">
    <citation type="submission" date="2016-03" db="EMBL/GenBank/DDBJ databases">
        <authorList>
            <person name="Ploux O."/>
        </authorList>
    </citation>
    <scope>NUCLEOTIDE SEQUENCE [LARGE SCALE GENOMIC DNA]</scope>
    <source>
        <strain evidence="5 6">UAMH 11012</strain>
    </source>
</reference>
<dbReference type="Proteomes" id="UP000184330">
    <property type="component" value="Unassembled WGS sequence"/>
</dbReference>
<dbReference type="STRING" id="576137.A0A1L7X6F0"/>
<gene>
    <name evidence="5" type="ORF">PAC_10484</name>
</gene>
<feature type="domain" description="Heterokaryon incompatibility" evidence="2">
    <location>
        <begin position="25"/>
        <end position="116"/>
    </location>
</feature>
<dbReference type="InterPro" id="IPR056884">
    <property type="entry name" value="NPHP3-like_N"/>
</dbReference>
<dbReference type="PANTHER" id="PTHR10622">
    <property type="entry name" value="HET DOMAIN-CONTAINING PROTEIN"/>
    <property type="match status" value="1"/>
</dbReference>
<sequence>MRLLELKNGGEFSLTRDLIDNIPPYAILSHTWGEDNEEATFQDLTQGAGKSKAGYRKIRFCQEQATRDGLQYVWVDTCCIDKSNNTELSEAINSMFRWYQEAAKCYVYLSDVSTQNSDENDYFFRFTWELAFRKSRWFTRGWTLQELIAPVSVEFFSGEGKRLGDKKSIEQQVHEITGIPINALQGSPLSHFSVSERISWAENRDTKRKEDKAYSLMGIFDIHMPLIYGEGRESAFIRLHDEIDKRSRNFRREKLPNIPQEVFEASWQLAVETHLSSLTALQKAAFVAPANADDCMKIIAKSHRVRGFSRVQDVMRPIIDPLRRFEAMIDVLVQTNGGLCSPIWGPLRFAITVASDHVETIEKLARILQRIVASLERHSNYETLFKNNLNTQRAIGALYSDLIDLCTRVVRFHSRSALNGVFVSFDKEFQQVSDNITHHSTEIDWAANAANIEEAKKARGIEDTARSSQMRADVQKWLCPANVQDDLYRHQRDCMTGSCNWALEMPDVQTFLSSETSEILRIGGAPGSGKSTLVAFLIGYITRTTTNDVLYFFCKGTDEKKNRPFQVLRTLVSQILAKDESLYPWFETLHQQSGRETAESFASLHSSFQLALRNTSKPLIFIVVDALDECEEAKDLVFSMMTAAAETKRTIKILITCREDPELLDSFNRPISELKIFPDRVESLVFEYIQERVSRCKHISGTALGFEVHKKVAQAAAGLWLSARLIMDEIQRLPSSAPIARQLQDIPIGIVELYQQIFSTMEGSFSPLQLRLSQQVFLWIDMADFVQVGRSSLDRELLDLIFQAENDGEEVFNSIDLARQLCSPLIELRGNEDGEIEVEFVHHTTAQFVRMCGKERTFQIPRILEPQQLKALYRGNTSVWFFEESPKADWILRELRFTPPKGKTALTWEYFEMAYGLWDACFLKELPPSLDADEIIAASRLCDKLTEFLLSGRCLKWIEMAIIINYDPGWSKLFSMARTQFFTDYTYVLSLTGPTGRWQEESLPIPEGFDTRRVAAQLLSLGKQWTHLYRESNQSVD</sequence>
<dbReference type="InterPro" id="IPR027417">
    <property type="entry name" value="P-loop_NTPase"/>
</dbReference>
<evidence type="ECO:0000259" key="2">
    <source>
        <dbReference type="Pfam" id="PF06985"/>
    </source>
</evidence>
<evidence type="ECO:0008006" key="7">
    <source>
        <dbReference type="Google" id="ProtNLM"/>
    </source>
</evidence>
<accession>A0A1L7X6F0</accession>
<proteinExistence type="predicted"/>
<evidence type="ECO:0000313" key="6">
    <source>
        <dbReference type="Proteomes" id="UP000184330"/>
    </source>
</evidence>
<evidence type="ECO:0000313" key="5">
    <source>
        <dbReference type="EMBL" id="CZR60588.1"/>
    </source>
</evidence>
<organism evidence="5 6">
    <name type="scientific">Phialocephala subalpina</name>
    <dbReference type="NCBI Taxonomy" id="576137"/>
    <lineage>
        <taxon>Eukaryota</taxon>
        <taxon>Fungi</taxon>
        <taxon>Dikarya</taxon>
        <taxon>Ascomycota</taxon>
        <taxon>Pezizomycotina</taxon>
        <taxon>Leotiomycetes</taxon>
        <taxon>Helotiales</taxon>
        <taxon>Mollisiaceae</taxon>
        <taxon>Phialocephala</taxon>
        <taxon>Phialocephala fortinii species complex</taxon>
    </lineage>
</organism>
<dbReference type="InterPro" id="IPR056125">
    <property type="entry name" value="DUF7708"/>
</dbReference>
<evidence type="ECO:0000259" key="4">
    <source>
        <dbReference type="Pfam" id="PF24883"/>
    </source>
</evidence>
<dbReference type="SUPFAM" id="SSF52540">
    <property type="entry name" value="P-loop containing nucleoside triphosphate hydrolases"/>
    <property type="match status" value="1"/>
</dbReference>
<dbReference type="Pfam" id="PF24883">
    <property type="entry name" value="NPHP3_N"/>
    <property type="match status" value="1"/>
</dbReference>
<evidence type="ECO:0000256" key="1">
    <source>
        <dbReference type="ARBA" id="ARBA00022737"/>
    </source>
</evidence>
<protein>
    <recommendedName>
        <fullName evidence="7">Vegetatible incompatibility protein HET-E-1</fullName>
    </recommendedName>
</protein>